<accession>A0A8S8ZPI2</accession>
<feature type="compositionally biased region" description="Polar residues" evidence="1">
    <location>
        <begin position="56"/>
        <end position="66"/>
    </location>
</feature>
<dbReference type="PANTHER" id="PTHR39474:SF1">
    <property type="entry name" value="FUNGAL SPECIFIC TRANSCRIPTION FACTOR"/>
    <property type="match status" value="1"/>
</dbReference>
<evidence type="ECO:0000256" key="1">
    <source>
        <dbReference type="SAM" id="MobiDB-lite"/>
    </source>
</evidence>
<feature type="region of interest" description="Disordered" evidence="1">
    <location>
        <begin position="56"/>
        <end position="191"/>
    </location>
</feature>
<dbReference type="EMBL" id="NMPR01000109">
    <property type="protein sequence ID" value="KAA8630265.1"/>
    <property type="molecule type" value="Genomic_DNA"/>
</dbReference>
<organism evidence="2 3">
    <name type="scientific">Sordaria macrospora</name>
    <dbReference type="NCBI Taxonomy" id="5147"/>
    <lineage>
        <taxon>Eukaryota</taxon>
        <taxon>Fungi</taxon>
        <taxon>Dikarya</taxon>
        <taxon>Ascomycota</taxon>
        <taxon>Pezizomycotina</taxon>
        <taxon>Sordariomycetes</taxon>
        <taxon>Sordariomycetidae</taxon>
        <taxon>Sordariales</taxon>
        <taxon>Sordariaceae</taxon>
        <taxon>Sordaria</taxon>
    </lineage>
</organism>
<feature type="compositionally biased region" description="Low complexity" evidence="1">
    <location>
        <begin position="67"/>
        <end position="78"/>
    </location>
</feature>
<comment type="caution">
    <text evidence="2">The sequence shown here is derived from an EMBL/GenBank/DDBJ whole genome shotgun (WGS) entry which is preliminary data.</text>
</comment>
<sequence>MYSHLRSVAARRITTQLSQSTRRITTQKRTQISTKRVPVPVSVTPTCSQTLRLIHTSKTSLQNKMDTSSSTTTKADPASPAPSAPAAPTGSNTSSTSPGPGSTSPISTSAPEASTTNPTPTSTSTTTTVTDVSEAPTTTARPSQFGPEVIDDSNPLSDPLSVESQRLANAGAPLPLPSPETATPISPDQEQPKVVTVNGQAVALDNLGPMVVHKDGTISRIANWHGMTEIEKQTTLRVLGKRNQLRLGNLREGRVNGEGM</sequence>
<feature type="compositionally biased region" description="Low complexity" evidence="1">
    <location>
        <begin position="18"/>
        <end position="36"/>
    </location>
</feature>
<dbReference type="Proteomes" id="UP000433876">
    <property type="component" value="Unassembled WGS sequence"/>
</dbReference>
<dbReference type="AlphaFoldDB" id="A0A8S8ZPI2"/>
<reference evidence="2 3" key="1">
    <citation type="submission" date="2017-07" db="EMBL/GenBank/DDBJ databases">
        <title>Genome sequence of the Sordaria macrospora wild type strain R19027.</title>
        <authorList>
            <person name="Nowrousian M."/>
            <person name="Teichert I."/>
            <person name="Kueck U."/>
        </authorList>
    </citation>
    <scope>NUCLEOTIDE SEQUENCE [LARGE SCALE GENOMIC DNA]</scope>
    <source>
        <strain evidence="2 3">R19027</strain>
        <tissue evidence="2">Mycelium</tissue>
    </source>
</reference>
<name>A0A8S8ZPI2_SORMA</name>
<gene>
    <name evidence="2" type="ORF">SMACR_07775</name>
</gene>
<protein>
    <submittedName>
        <fullName evidence="2">Uncharacterized protein</fullName>
    </submittedName>
</protein>
<proteinExistence type="predicted"/>
<feature type="compositionally biased region" description="Polar residues" evidence="1">
    <location>
        <begin position="180"/>
        <end position="189"/>
    </location>
</feature>
<feature type="region of interest" description="Disordered" evidence="1">
    <location>
        <begin position="16"/>
        <end position="36"/>
    </location>
</feature>
<dbReference type="VEuPathDB" id="FungiDB:SMAC_07775"/>
<dbReference type="PANTHER" id="PTHR39474">
    <property type="entry name" value="UNNAMED PRODUCT"/>
    <property type="match status" value="1"/>
</dbReference>
<feature type="compositionally biased region" description="Low complexity" evidence="1">
    <location>
        <begin position="86"/>
        <end position="139"/>
    </location>
</feature>
<evidence type="ECO:0000313" key="3">
    <source>
        <dbReference type="Proteomes" id="UP000433876"/>
    </source>
</evidence>
<evidence type="ECO:0000313" key="2">
    <source>
        <dbReference type="EMBL" id="KAA8630265.1"/>
    </source>
</evidence>